<feature type="transmembrane region" description="Helical" evidence="5">
    <location>
        <begin position="97"/>
        <end position="114"/>
    </location>
</feature>
<evidence type="ECO:0000313" key="6">
    <source>
        <dbReference type="EMBL" id="MDR7091963.1"/>
    </source>
</evidence>
<evidence type="ECO:0000256" key="5">
    <source>
        <dbReference type="SAM" id="Phobius"/>
    </source>
</evidence>
<keyword evidence="2 5" id="KW-0812">Transmembrane</keyword>
<evidence type="ECO:0000256" key="2">
    <source>
        <dbReference type="ARBA" id="ARBA00022692"/>
    </source>
</evidence>
<gene>
    <name evidence="6" type="ORF">J2X05_004001</name>
</gene>
<dbReference type="RefSeq" id="WP_310075806.1">
    <property type="nucleotide sequence ID" value="NZ_JAVDVX010000009.1"/>
</dbReference>
<dbReference type="Pfam" id="PF09685">
    <property type="entry name" value="MamF_MmsF"/>
    <property type="match status" value="1"/>
</dbReference>
<dbReference type="InterPro" id="IPR019109">
    <property type="entry name" value="MamF_MmsF"/>
</dbReference>
<evidence type="ECO:0000256" key="1">
    <source>
        <dbReference type="ARBA" id="ARBA00004141"/>
    </source>
</evidence>
<comment type="subcellular location">
    <subcellularLocation>
        <location evidence="1">Membrane</location>
        <topology evidence="1">Multi-pass membrane protein</topology>
    </subcellularLocation>
</comment>
<evidence type="ECO:0000313" key="7">
    <source>
        <dbReference type="Proteomes" id="UP001253595"/>
    </source>
</evidence>
<keyword evidence="7" id="KW-1185">Reference proteome</keyword>
<reference evidence="6 7" key="1">
    <citation type="submission" date="2023-07" db="EMBL/GenBank/DDBJ databases">
        <title>Sorghum-associated microbial communities from plants grown in Nebraska, USA.</title>
        <authorList>
            <person name="Schachtman D."/>
        </authorList>
    </citation>
    <scope>NUCLEOTIDE SEQUENCE [LARGE SCALE GENOMIC DNA]</scope>
    <source>
        <strain evidence="6 7">BE190</strain>
    </source>
</reference>
<feature type="transmembrane region" description="Helical" evidence="5">
    <location>
        <begin position="27"/>
        <end position="49"/>
    </location>
</feature>
<proteinExistence type="predicted"/>
<sequence length="124" mass="13532">MDNNQDSNQQTSTTDVSLSVSQDSKNLALLLWLGTIFFGFIPGLVMYLVKKDDAYILDQSKEALNWSITALIGYVAGMILAIIVIGVFVMFAVGICHLVFCILGVIAASSGKPFRVPYALRLIK</sequence>
<evidence type="ECO:0000256" key="3">
    <source>
        <dbReference type="ARBA" id="ARBA00022989"/>
    </source>
</evidence>
<keyword evidence="3 5" id="KW-1133">Transmembrane helix</keyword>
<name>A0ABU1V3T7_9GAMM</name>
<dbReference type="EMBL" id="JAVDVX010000009">
    <property type="protein sequence ID" value="MDR7091963.1"/>
    <property type="molecule type" value="Genomic_DNA"/>
</dbReference>
<feature type="transmembrane region" description="Helical" evidence="5">
    <location>
        <begin position="70"/>
        <end position="91"/>
    </location>
</feature>
<comment type="caution">
    <text evidence="6">The sequence shown here is derived from an EMBL/GenBank/DDBJ whole genome shotgun (WGS) entry which is preliminary data.</text>
</comment>
<evidence type="ECO:0000256" key="4">
    <source>
        <dbReference type="ARBA" id="ARBA00023136"/>
    </source>
</evidence>
<dbReference type="Proteomes" id="UP001253595">
    <property type="component" value="Unassembled WGS sequence"/>
</dbReference>
<organism evidence="6 7">
    <name type="scientific">Cellvibrio fibrivorans</name>
    <dbReference type="NCBI Taxonomy" id="126350"/>
    <lineage>
        <taxon>Bacteria</taxon>
        <taxon>Pseudomonadati</taxon>
        <taxon>Pseudomonadota</taxon>
        <taxon>Gammaproteobacteria</taxon>
        <taxon>Cellvibrionales</taxon>
        <taxon>Cellvibrionaceae</taxon>
        <taxon>Cellvibrio</taxon>
    </lineage>
</organism>
<keyword evidence="4 5" id="KW-0472">Membrane</keyword>
<accession>A0ABU1V3T7</accession>
<protein>
    <submittedName>
        <fullName evidence="6">Tic20 family protein</fullName>
    </submittedName>
</protein>